<comment type="subcellular location">
    <subcellularLocation>
        <location evidence="1">Cell membrane</location>
        <topology evidence="1">Multi-pass membrane protein</topology>
    </subcellularLocation>
</comment>
<dbReference type="Pfam" id="PF02653">
    <property type="entry name" value="BPD_transp_2"/>
    <property type="match status" value="1"/>
</dbReference>
<proteinExistence type="predicted"/>
<evidence type="ECO:0000256" key="2">
    <source>
        <dbReference type="ARBA" id="ARBA00022448"/>
    </source>
</evidence>
<evidence type="ECO:0000256" key="8">
    <source>
        <dbReference type="ARBA" id="ARBA00039381"/>
    </source>
</evidence>
<keyword evidence="11" id="KW-1185">Reference proteome</keyword>
<dbReference type="Proteomes" id="UP001549257">
    <property type="component" value="Unassembled WGS sequence"/>
</dbReference>
<feature type="transmembrane region" description="Helical" evidence="9">
    <location>
        <begin position="281"/>
        <end position="299"/>
    </location>
</feature>
<evidence type="ECO:0000256" key="1">
    <source>
        <dbReference type="ARBA" id="ARBA00004651"/>
    </source>
</evidence>
<keyword evidence="7 9" id="KW-0472">Membrane</keyword>
<feature type="transmembrane region" description="Helical" evidence="9">
    <location>
        <begin position="26"/>
        <end position="46"/>
    </location>
</feature>
<evidence type="ECO:0000256" key="4">
    <source>
        <dbReference type="ARBA" id="ARBA00022519"/>
    </source>
</evidence>
<dbReference type="PANTHER" id="PTHR32196:SF71">
    <property type="entry name" value="AUTOINDUCER 2 IMPORT SYSTEM PERMEASE PROTEIN LSRD"/>
    <property type="match status" value="1"/>
</dbReference>
<feature type="transmembrane region" description="Helical" evidence="9">
    <location>
        <begin position="225"/>
        <end position="244"/>
    </location>
</feature>
<name>A0ABV2QS31_9MICO</name>
<feature type="transmembrane region" description="Helical" evidence="9">
    <location>
        <begin position="171"/>
        <end position="196"/>
    </location>
</feature>
<protein>
    <recommendedName>
        <fullName evidence="8">Autoinducer 2 import system permease protein LsrD</fullName>
    </recommendedName>
</protein>
<keyword evidence="5 9" id="KW-0812">Transmembrane</keyword>
<comment type="caution">
    <text evidence="10">The sequence shown here is derived from an EMBL/GenBank/DDBJ whole genome shotgun (WGS) entry which is preliminary data.</text>
</comment>
<sequence length="351" mass="36424">MSETLTASIVKSRSAIGKRLIGHDAVIIYVLIAVVIVSCLTVRYFASTLTVGFLLIQVIPILLLALPMALVIISGEIDLSVASIAGLTSAVMGVLWRDSGWDIVTVMVASVFVGVVCGAFNGFLITTLGLPSLAVTIGTLALFRGLALVVIGDQKVANFPKELNIFVLSKIGATGIPVVMIFVILIIAFFAILLHFTPFGRGLYALGYSTEAASFVGIRVGHAKFWLFIATGTVAGLVGVFLTLRLASAGPDNGTGMELSVIAAVLLGGVSIFGGKGSIPGVIGGVLLIGVLTYSLRLAKVPETALIIVTGSLLVISVVAPSVTAWAKERIRLSRVHKVVQGSSTLGSTHA</sequence>
<keyword evidence="6 9" id="KW-1133">Transmembrane helix</keyword>
<evidence type="ECO:0000256" key="6">
    <source>
        <dbReference type="ARBA" id="ARBA00022989"/>
    </source>
</evidence>
<feature type="transmembrane region" description="Helical" evidence="9">
    <location>
        <begin position="305"/>
        <end position="327"/>
    </location>
</feature>
<evidence type="ECO:0000256" key="5">
    <source>
        <dbReference type="ARBA" id="ARBA00022692"/>
    </source>
</evidence>
<evidence type="ECO:0000313" key="11">
    <source>
        <dbReference type="Proteomes" id="UP001549257"/>
    </source>
</evidence>
<evidence type="ECO:0000256" key="9">
    <source>
        <dbReference type="SAM" id="Phobius"/>
    </source>
</evidence>
<evidence type="ECO:0000256" key="7">
    <source>
        <dbReference type="ARBA" id="ARBA00023136"/>
    </source>
</evidence>
<reference evidence="10 11" key="1">
    <citation type="submission" date="2024-06" db="EMBL/GenBank/DDBJ databases">
        <title>Sorghum-associated microbial communities from plants grown in Nebraska, USA.</title>
        <authorList>
            <person name="Schachtman D."/>
        </authorList>
    </citation>
    <scope>NUCLEOTIDE SEQUENCE [LARGE SCALE GENOMIC DNA]</scope>
    <source>
        <strain evidence="10 11">2857</strain>
    </source>
</reference>
<dbReference type="PANTHER" id="PTHR32196">
    <property type="entry name" value="ABC TRANSPORTER PERMEASE PROTEIN YPHD-RELATED-RELATED"/>
    <property type="match status" value="1"/>
</dbReference>
<feature type="transmembrane region" description="Helical" evidence="9">
    <location>
        <begin position="53"/>
        <end position="73"/>
    </location>
</feature>
<gene>
    <name evidence="10" type="ORF">ABIE21_002791</name>
</gene>
<evidence type="ECO:0000313" key="10">
    <source>
        <dbReference type="EMBL" id="MET4583272.1"/>
    </source>
</evidence>
<keyword evidence="3" id="KW-1003">Cell membrane</keyword>
<dbReference type="EMBL" id="JBEPSJ010000003">
    <property type="protein sequence ID" value="MET4583272.1"/>
    <property type="molecule type" value="Genomic_DNA"/>
</dbReference>
<dbReference type="RefSeq" id="WP_354025433.1">
    <property type="nucleotide sequence ID" value="NZ_JBEPSJ010000003.1"/>
</dbReference>
<evidence type="ECO:0000256" key="3">
    <source>
        <dbReference type="ARBA" id="ARBA00022475"/>
    </source>
</evidence>
<feature type="transmembrane region" description="Helical" evidence="9">
    <location>
        <begin position="103"/>
        <end position="124"/>
    </location>
</feature>
<keyword evidence="2" id="KW-0813">Transport</keyword>
<feature type="transmembrane region" description="Helical" evidence="9">
    <location>
        <begin position="130"/>
        <end position="151"/>
    </location>
</feature>
<organism evidence="10 11">
    <name type="scientific">Conyzicola nivalis</name>
    <dbReference type="NCBI Taxonomy" id="1477021"/>
    <lineage>
        <taxon>Bacteria</taxon>
        <taxon>Bacillati</taxon>
        <taxon>Actinomycetota</taxon>
        <taxon>Actinomycetes</taxon>
        <taxon>Micrococcales</taxon>
        <taxon>Microbacteriaceae</taxon>
        <taxon>Conyzicola</taxon>
    </lineage>
</organism>
<dbReference type="CDD" id="cd06579">
    <property type="entry name" value="TM_PBP1_transp_AraH_like"/>
    <property type="match status" value="1"/>
</dbReference>
<accession>A0ABV2QS31</accession>
<keyword evidence="4" id="KW-0997">Cell inner membrane</keyword>
<dbReference type="InterPro" id="IPR001851">
    <property type="entry name" value="ABC_transp_permease"/>
</dbReference>